<evidence type="ECO:0000256" key="9">
    <source>
        <dbReference type="ARBA" id="ARBA00023054"/>
    </source>
</evidence>
<dbReference type="EMBL" id="JBFOLK010000011">
    <property type="protein sequence ID" value="KAL2475680.1"/>
    <property type="molecule type" value="Genomic_DNA"/>
</dbReference>
<keyword evidence="4" id="KW-0677">Repeat</keyword>
<keyword evidence="3" id="KW-0433">Leucine-rich repeat</keyword>
<evidence type="ECO:0000259" key="16">
    <source>
        <dbReference type="PROSITE" id="PS50811"/>
    </source>
</evidence>
<keyword evidence="10" id="KW-0238">DNA-binding</keyword>
<evidence type="ECO:0000313" key="17">
    <source>
        <dbReference type="EMBL" id="KAL2475680.1"/>
    </source>
</evidence>
<keyword evidence="7" id="KW-0067">ATP-binding</keyword>
<evidence type="ECO:0000256" key="10">
    <source>
        <dbReference type="ARBA" id="ARBA00023125"/>
    </source>
</evidence>
<reference evidence="18" key="1">
    <citation type="submission" date="2024-07" db="EMBL/GenBank/DDBJ databases">
        <title>Two chromosome-level genome assemblies of Korean endemic species Abeliophyllum distichum and Forsythia ovata (Oleaceae).</title>
        <authorList>
            <person name="Jang H."/>
        </authorList>
    </citation>
    <scope>NUCLEOTIDE SEQUENCE [LARGE SCALE GENOMIC DNA]</scope>
</reference>
<evidence type="ECO:0000256" key="5">
    <source>
        <dbReference type="ARBA" id="ARBA00022741"/>
    </source>
</evidence>
<protein>
    <submittedName>
        <fullName evidence="17">WRKY transcription factor 6</fullName>
    </submittedName>
</protein>
<feature type="compositionally biased region" description="Polar residues" evidence="15">
    <location>
        <begin position="97"/>
        <end position="115"/>
    </location>
</feature>
<dbReference type="CDD" id="cd14798">
    <property type="entry name" value="RX-CC_like"/>
    <property type="match status" value="1"/>
</dbReference>
<organism evidence="17 18">
    <name type="scientific">Abeliophyllum distichum</name>
    <dbReference type="NCBI Taxonomy" id="126358"/>
    <lineage>
        <taxon>Eukaryota</taxon>
        <taxon>Viridiplantae</taxon>
        <taxon>Streptophyta</taxon>
        <taxon>Embryophyta</taxon>
        <taxon>Tracheophyta</taxon>
        <taxon>Spermatophyta</taxon>
        <taxon>Magnoliopsida</taxon>
        <taxon>eudicotyledons</taxon>
        <taxon>Gunneridae</taxon>
        <taxon>Pentapetalae</taxon>
        <taxon>asterids</taxon>
        <taxon>lamiids</taxon>
        <taxon>Lamiales</taxon>
        <taxon>Oleaceae</taxon>
        <taxon>Forsythieae</taxon>
        <taxon>Abeliophyllum</taxon>
    </lineage>
</organism>
<feature type="compositionally biased region" description="Polar residues" evidence="15">
    <location>
        <begin position="247"/>
        <end position="261"/>
    </location>
</feature>
<evidence type="ECO:0000256" key="11">
    <source>
        <dbReference type="ARBA" id="ARBA00023163"/>
    </source>
</evidence>
<keyword evidence="12" id="KW-0539">Nucleus</keyword>
<feature type="region of interest" description="Disordered" evidence="15">
    <location>
        <begin position="173"/>
        <end position="265"/>
    </location>
</feature>
<feature type="domain" description="WRKY" evidence="16">
    <location>
        <begin position="274"/>
        <end position="340"/>
    </location>
</feature>
<dbReference type="InterPro" id="IPR044810">
    <property type="entry name" value="WRKY_plant"/>
</dbReference>
<comment type="similarity">
    <text evidence="2">Belongs to the disease resistance NB-LRR family.</text>
</comment>
<comment type="caution">
    <text evidence="17">The sequence shown here is derived from an EMBL/GenBank/DDBJ whole genome shotgun (WGS) entry which is preliminary data.</text>
</comment>
<evidence type="ECO:0000256" key="7">
    <source>
        <dbReference type="ARBA" id="ARBA00022840"/>
    </source>
</evidence>
<dbReference type="InterPro" id="IPR038005">
    <property type="entry name" value="RX-like_CC"/>
</dbReference>
<evidence type="ECO:0000256" key="1">
    <source>
        <dbReference type="ARBA" id="ARBA00004123"/>
    </source>
</evidence>
<feature type="compositionally biased region" description="Basic and acidic residues" evidence="15">
    <location>
        <begin position="87"/>
        <end position="96"/>
    </location>
</feature>
<evidence type="ECO:0000256" key="13">
    <source>
        <dbReference type="ARBA" id="ARBA00061007"/>
    </source>
</evidence>
<dbReference type="Gene3D" id="1.20.5.4130">
    <property type="match status" value="1"/>
</dbReference>
<dbReference type="Pfam" id="PF18052">
    <property type="entry name" value="Rx_N"/>
    <property type="match status" value="1"/>
</dbReference>
<dbReference type="InterPro" id="IPR036576">
    <property type="entry name" value="WRKY_dom_sf"/>
</dbReference>
<dbReference type="SUPFAM" id="SSF118290">
    <property type="entry name" value="WRKY DNA-binding domain"/>
    <property type="match status" value="1"/>
</dbReference>
<evidence type="ECO:0000256" key="6">
    <source>
        <dbReference type="ARBA" id="ARBA00022821"/>
    </source>
</evidence>
<comment type="similarity">
    <text evidence="13">Belongs to the WRKY group II-b family.</text>
</comment>
<feature type="region of interest" description="Disordered" evidence="15">
    <location>
        <begin position="87"/>
        <end position="120"/>
    </location>
</feature>
<dbReference type="SMART" id="SM00774">
    <property type="entry name" value="WRKY"/>
    <property type="match status" value="1"/>
</dbReference>
<dbReference type="PROSITE" id="PS50811">
    <property type="entry name" value="WRKY"/>
    <property type="match status" value="1"/>
</dbReference>
<evidence type="ECO:0000256" key="4">
    <source>
        <dbReference type="ARBA" id="ARBA00022737"/>
    </source>
</evidence>
<keyword evidence="8" id="KW-0805">Transcription regulation</keyword>
<name>A0ABD1QHJ2_9LAMI</name>
<dbReference type="PANTHER" id="PTHR31429:SF106">
    <property type="entry name" value="WRKY TRANSCRIPTION FACTOR 31-RELATED"/>
    <property type="match status" value="1"/>
</dbReference>
<dbReference type="PANTHER" id="PTHR31429">
    <property type="entry name" value="WRKY TRANSCRIPTION FACTOR 36-RELATED"/>
    <property type="match status" value="1"/>
</dbReference>
<accession>A0ABD1QHJ2</accession>
<dbReference type="Gene3D" id="2.20.25.80">
    <property type="entry name" value="WRKY domain"/>
    <property type="match status" value="1"/>
</dbReference>
<dbReference type="GO" id="GO:0003677">
    <property type="term" value="F:DNA binding"/>
    <property type="evidence" value="ECO:0007669"/>
    <property type="project" value="UniProtKB-KW"/>
</dbReference>
<sequence>MDKGWGLTLESSDRPVGFFTSKPDFRFNLNQRLSGKEGTGTMFPVNLNGREEQSASSPADAKRVVLGEVDFFSDKNRHVKDMAVKKEDSHTARESDVNTGLQLVTANTGSDQSTVDDGISSEVEDKRAKYELAQLKVELERMNAENQRLRGMLIQVNGNYNALQMHLMALMQQQQNSTAHDSTLEQEKQENGGATVPRQFLELGPASEIDEPSNSSSEERTPSGTPFKKIGPPESPESDSWAPNKISRLNPSKPVDQSTEATMKKARVSVRARSEAPMISDGCQWRKYGQKMAKGNPCPRAYYRCTMAVGCPVRKQVQRCAEDRTILTTTYEGTHNHPLPPAAMAMASTTSAAASMLLSGSMPSADGLMNPNFLARTILPYSSNMATISASAPFPTVTLDLTHSPTNPLQFQRVPPTQYQVPFPVPPQNFVSVPNPQTPQVFGQALINQSKFSGLQSSQNIEQIQPPQHQQSFADTLSAATAAITADPNFTAALAAAITSIMGGSRPDSGNTTNNNTDILYVKGQVEFLYNDLSLFKAFLNDSLEKRNKNETLKELVKQIRDVVFEAEDIVDIFVAQVVVHKSRQLVNLMGNLADSGEELPADAHFVPETMVGQIASDKIGVYAFFPPSFPSSLPVFCVGLGFATSFDALITTRKNCRWKNLKKKFGQNYPSKLVGVVLKIKINGDFWMEMEENDVLRKKMWR</sequence>
<evidence type="ECO:0000256" key="15">
    <source>
        <dbReference type="SAM" id="MobiDB-lite"/>
    </source>
</evidence>
<evidence type="ECO:0000256" key="2">
    <source>
        <dbReference type="ARBA" id="ARBA00008894"/>
    </source>
</evidence>
<evidence type="ECO:0000256" key="8">
    <source>
        <dbReference type="ARBA" id="ARBA00023015"/>
    </source>
</evidence>
<evidence type="ECO:0000256" key="14">
    <source>
        <dbReference type="SAM" id="Coils"/>
    </source>
</evidence>
<dbReference type="GO" id="GO:0005634">
    <property type="term" value="C:nucleus"/>
    <property type="evidence" value="ECO:0007669"/>
    <property type="project" value="UniProtKB-SubCell"/>
</dbReference>
<dbReference type="GO" id="GO:0005524">
    <property type="term" value="F:ATP binding"/>
    <property type="evidence" value="ECO:0007669"/>
    <property type="project" value="UniProtKB-KW"/>
</dbReference>
<keyword evidence="5" id="KW-0547">Nucleotide-binding</keyword>
<keyword evidence="18" id="KW-1185">Reference proteome</keyword>
<evidence type="ECO:0000256" key="3">
    <source>
        <dbReference type="ARBA" id="ARBA00022614"/>
    </source>
</evidence>
<dbReference type="GO" id="GO:0006952">
    <property type="term" value="P:defense response"/>
    <property type="evidence" value="ECO:0007669"/>
    <property type="project" value="UniProtKB-KW"/>
</dbReference>
<gene>
    <name evidence="17" type="ORF">Adt_36416</name>
</gene>
<dbReference type="AlphaFoldDB" id="A0ABD1QHJ2"/>
<dbReference type="Proteomes" id="UP001604336">
    <property type="component" value="Unassembled WGS sequence"/>
</dbReference>
<keyword evidence="6" id="KW-0611">Plant defense</keyword>
<dbReference type="FunFam" id="2.20.25.80:FF:000002">
    <property type="entry name" value="probable WRKY transcription factor 31"/>
    <property type="match status" value="1"/>
</dbReference>
<dbReference type="Pfam" id="PF03106">
    <property type="entry name" value="WRKY"/>
    <property type="match status" value="1"/>
</dbReference>
<evidence type="ECO:0000313" key="18">
    <source>
        <dbReference type="Proteomes" id="UP001604336"/>
    </source>
</evidence>
<proteinExistence type="inferred from homology"/>
<feature type="coiled-coil region" evidence="14">
    <location>
        <begin position="125"/>
        <end position="159"/>
    </location>
</feature>
<keyword evidence="9 14" id="KW-0175">Coiled coil</keyword>
<keyword evidence="11" id="KW-0804">Transcription</keyword>
<dbReference type="InterPro" id="IPR041118">
    <property type="entry name" value="Rx_N"/>
</dbReference>
<evidence type="ECO:0000256" key="12">
    <source>
        <dbReference type="ARBA" id="ARBA00023242"/>
    </source>
</evidence>
<comment type="subcellular location">
    <subcellularLocation>
        <location evidence="1">Nucleus</location>
    </subcellularLocation>
</comment>
<dbReference type="InterPro" id="IPR003657">
    <property type="entry name" value="WRKY_dom"/>
</dbReference>